<sequence>MVYGRIVAAARLMWERLTLTRLTTLYFIFSIAHCFVQVTLQSEALHINAHAAAFLSRLASQGTTLFDGRKTIPDLHSNFLRICPAQLLNNKSKFDKECIVVWNATDAVNLPGRTINVTSTLETSSSASSSAAHHHSATTVVTAITSSTSSPAKTSASISSGSAPSPSATSGHEHEDEHDDDESDASESDDEEDFEHSDDEENDDEGEHEEEHKKRNMRRYDDSVVLTLSQKCLHSLQYPSNVLDNTKREDIAFIGFQFWVLGMSIVAILNESIPHTIASCLTHLMSMVWSSIQIVHTRHFEEDFHRAVIFGACDGTSLIEGYWRPRHITEAVGLAFNAVALIISVWLSWRITFGWQTFKRLGASRIINRVYHTILALSVILQLSFFFMSVMLILWLDSLFNGIAAEVADFAVLYKTTAFASILLLLVWLFCGWVGVRTERRVLMFVFLQLSLLYLAGWGVMFYSDTFRFIFLNWAFFCVMASASAALTVATFVLGVFCRFNFGKGLPEYLARSQAPPSEADRLSAFDDEKFDFIAPPNPEERVEFPKRRFNLKTFSIAFPTRARTPTLPIFRKSKTATPPPATFVQLPPPAATTMAPRSRPSSGSSSGSFRLSYERPPSVQRQDLPLARPGFKELVLRSDTISTGYTDWSRRS</sequence>
<dbReference type="EMBL" id="KN880444">
    <property type="protein sequence ID" value="KIY72424.1"/>
    <property type="molecule type" value="Genomic_DNA"/>
</dbReference>
<proteinExistence type="predicted"/>
<feature type="compositionally biased region" description="Pro residues" evidence="1">
    <location>
        <begin position="578"/>
        <end position="591"/>
    </location>
</feature>
<keyword evidence="4" id="KW-1185">Reference proteome</keyword>
<feature type="region of interest" description="Disordered" evidence="1">
    <location>
        <begin position="572"/>
        <end position="630"/>
    </location>
</feature>
<organism evidence="3 4">
    <name type="scientific">Cylindrobasidium torrendii FP15055 ss-10</name>
    <dbReference type="NCBI Taxonomy" id="1314674"/>
    <lineage>
        <taxon>Eukaryota</taxon>
        <taxon>Fungi</taxon>
        <taxon>Dikarya</taxon>
        <taxon>Basidiomycota</taxon>
        <taxon>Agaricomycotina</taxon>
        <taxon>Agaricomycetes</taxon>
        <taxon>Agaricomycetidae</taxon>
        <taxon>Agaricales</taxon>
        <taxon>Marasmiineae</taxon>
        <taxon>Physalacriaceae</taxon>
        <taxon>Cylindrobasidium</taxon>
    </lineage>
</organism>
<dbReference type="OrthoDB" id="2684482at2759"/>
<gene>
    <name evidence="3" type="ORF">CYLTODRAFT_449969</name>
</gene>
<feature type="compositionally biased region" description="Low complexity" evidence="1">
    <location>
        <begin position="597"/>
        <end position="609"/>
    </location>
</feature>
<keyword evidence="2" id="KW-0812">Transmembrane</keyword>
<feature type="transmembrane region" description="Helical" evidence="2">
    <location>
        <begin position="370"/>
        <end position="396"/>
    </location>
</feature>
<evidence type="ECO:0000313" key="4">
    <source>
        <dbReference type="Proteomes" id="UP000054007"/>
    </source>
</evidence>
<dbReference type="PANTHER" id="PTHR34391:SF2">
    <property type="entry name" value="TRP C-TERMINAL DOMAIN-CONTAINING PROTEIN"/>
    <property type="match status" value="1"/>
</dbReference>
<feature type="transmembrane region" description="Helical" evidence="2">
    <location>
        <begin position="469"/>
        <end position="497"/>
    </location>
</feature>
<evidence type="ECO:0000256" key="1">
    <source>
        <dbReference type="SAM" id="MobiDB-lite"/>
    </source>
</evidence>
<keyword evidence="2" id="KW-0472">Membrane</keyword>
<feature type="compositionally biased region" description="Acidic residues" evidence="1">
    <location>
        <begin position="176"/>
        <end position="208"/>
    </location>
</feature>
<name>A0A0D7BQH6_9AGAR</name>
<feature type="transmembrane region" description="Helical" evidence="2">
    <location>
        <begin position="416"/>
        <end position="436"/>
    </location>
</feature>
<dbReference type="AlphaFoldDB" id="A0A0D7BQH6"/>
<dbReference type="GO" id="GO:0005794">
    <property type="term" value="C:Golgi apparatus"/>
    <property type="evidence" value="ECO:0007669"/>
    <property type="project" value="TreeGrafter"/>
</dbReference>
<dbReference type="Proteomes" id="UP000054007">
    <property type="component" value="Unassembled WGS sequence"/>
</dbReference>
<reference evidence="3 4" key="1">
    <citation type="journal article" date="2015" name="Fungal Genet. Biol.">
        <title>Evolution of novel wood decay mechanisms in Agaricales revealed by the genome sequences of Fistulina hepatica and Cylindrobasidium torrendii.</title>
        <authorList>
            <person name="Floudas D."/>
            <person name="Held B.W."/>
            <person name="Riley R."/>
            <person name="Nagy L.G."/>
            <person name="Koehler G."/>
            <person name="Ransdell A.S."/>
            <person name="Younus H."/>
            <person name="Chow J."/>
            <person name="Chiniquy J."/>
            <person name="Lipzen A."/>
            <person name="Tritt A."/>
            <person name="Sun H."/>
            <person name="Haridas S."/>
            <person name="LaButti K."/>
            <person name="Ohm R.A."/>
            <person name="Kues U."/>
            <person name="Blanchette R.A."/>
            <person name="Grigoriev I.V."/>
            <person name="Minto R.E."/>
            <person name="Hibbett D.S."/>
        </authorList>
    </citation>
    <scope>NUCLEOTIDE SEQUENCE [LARGE SCALE GENOMIC DNA]</scope>
    <source>
        <strain evidence="3 4">FP15055 ss-10</strain>
    </source>
</reference>
<feature type="transmembrane region" description="Helical" evidence="2">
    <location>
        <begin position="331"/>
        <end position="349"/>
    </location>
</feature>
<feature type="region of interest" description="Disordered" evidence="1">
    <location>
        <begin position="143"/>
        <end position="217"/>
    </location>
</feature>
<feature type="transmembrane region" description="Helical" evidence="2">
    <location>
        <begin position="443"/>
        <end position="463"/>
    </location>
</feature>
<dbReference type="PANTHER" id="PTHR34391">
    <property type="entry name" value="UPF0658 GOLGI APPARATUS MEMBRANE PROTEIN C1952.10C-RELATED"/>
    <property type="match status" value="1"/>
</dbReference>
<feature type="compositionally biased region" description="Low complexity" evidence="1">
    <location>
        <begin position="143"/>
        <end position="170"/>
    </location>
</feature>
<evidence type="ECO:0000313" key="3">
    <source>
        <dbReference type="EMBL" id="KIY72424.1"/>
    </source>
</evidence>
<protein>
    <submittedName>
        <fullName evidence="3">Uncharacterized protein</fullName>
    </submittedName>
</protein>
<accession>A0A0D7BQH6</accession>
<dbReference type="InterPro" id="IPR040410">
    <property type="entry name" value="UPF0658_Golgi"/>
</dbReference>
<evidence type="ECO:0000256" key="2">
    <source>
        <dbReference type="SAM" id="Phobius"/>
    </source>
</evidence>
<dbReference type="STRING" id="1314674.A0A0D7BQH6"/>
<keyword evidence="2" id="KW-1133">Transmembrane helix</keyword>